<feature type="compositionally biased region" description="Basic residues" evidence="1">
    <location>
        <begin position="31"/>
        <end position="46"/>
    </location>
</feature>
<feature type="region of interest" description="Disordered" evidence="1">
    <location>
        <begin position="1"/>
        <end position="226"/>
    </location>
</feature>
<feature type="compositionally biased region" description="Low complexity" evidence="1">
    <location>
        <begin position="76"/>
        <end position="91"/>
    </location>
</feature>
<protein>
    <submittedName>
        <fullName evidence="2">Putative membrane protein</fullName>
    </submittedName>
</protein>
<evidence type="ECO:0000313" key="2">
    <source>
        <dbReference type="EMBL" id="CAA9546624.1"/>
    </source>
</evidence>
<organism evidence="2">
    <name type="scientific">uncultured Thermoleophilia bacterium</name>
    <dbReference type="NCBI Taxonomy" id="1497501"/>
    <lineage>
        <taxon>Bacteria</taxon>
        <taxon>Bacillati</taxon>
        <taxon>Actinomycetota</taxon>
        <taxon>Thermoleophilia</taxon>
        <taxon>environmental samples</taxon>
    </lineage>
</organism>
<feature type="compositionally biased region" description="Basic residues" evidence="1">
    <location>
        <begin position="281"/>
        <end position="303"/>
    </location>
</feature>
<sequence>AGRAARRRGRPGPGRRGLGGRRRPCTGARQRQGRGRGRRRHRRHPAVRAGPGRGARAPDHPPHRGGVAAQQAAVHPAGRAAAEPVRAVAAHAHPHAGRHVPLLRGRGEDLGAGLRAPPRRGGGQGRRGRRPGRPGEEGRRGRRADRLHPVRGDHGHRAQRGRVGGLLVPRDHPAGGRRGHHGARVRRGRADRQDGRRGAEAGGPGLRAGERAGTRAGPGDADRALGPVHRRHRGHALGGRAHPARRPRRPRLLGALRLRPSHRGGRPRCAGSGGRCCRLAGQHRRLGRPGARRRRDRGGRRAPARSWDGAL</sequence>
<feature type="compositionally biased region" description="Basic residues" evidence="1">
    <location>
        <begin position="175"/>
        <end position="187"/>
    </location>
</feature>
<dbReference type="AlphaFoldDB" id="A0A6J4UBZ4"/>
<accession>A0A6J4UBZ4</accession>
<name>A0A6J4UBZ4_9ACTN</name>
<feature type="region of interest" description="Disordered" evidence="1">
    <location>
        <begin position="280"/>
        <end position="311"/>
    </location>
</feature>
<reference evidence="2" key="1">
    <citation type="submission" date="2020-02" db="EMBL/GenBank/DDBJ databases">
        <authorList>
            <person name="Meier V. D."/>
        </authorList>
    </citation>
    <scope>NUCLEOTIDE SEQUENCE</scope>
    <source>
        <strain evidence="2">AVDCRST_MAG79</strain>
    </source>
</reference>
<feature type="non-terminal residue" evidence="2">
    <location>
        <position position="311"/>
    </location>
</feature>
<feature type="compositionally biased region" description="Basic and acidic residues" evidence="1">
    <location>
        <begin position="188"/>
        <end position="199"/>
    </location>
</feature>
<evidence type="ECO:0000256" key="1">
    <source>
        <dbReference type="SAM" id="MobiDB-lite"/>
    </source>
</evidence>
<feature type="compositionally biased region" description="Basic residues" evidence="1">
    <location>
        <begin position="1"/>
        <end position="10"/>
    </location>
</feature>
<gene>
    <name evidence="2" type="ORF">AVDCRST_MAG79-2357</name>
</gene>
<dbReference type="EMBL" id="CADCWC010000354">
    <property type="protein sequence ID" value="CAA9546624.1"/>
    <property type="molecule type" value="Genomic_DNA"/>
</dbReference>
<feature type="non-terminal residue" evidence="2">
    <location>
        <position position="1"/>
    </location>
</feature>
<proteinExistence type="predicted"/>
<feature type="compositionally biased region" description="Basic and acidic residues" evidence="1">
    <location>
        <begin position="133"/>
        <end position="156"/>
    </location>
</feature>